<protein>
    <submittedName>
        <fullName evidence="2">Uncharacterized protein</fullName>
    </submittedName>
</protein>
<dbReference type="PATRIC" id="fig|28125.4.peg.503"/>
<dbReference type="AlphaFoldDB" id="A0A137SZU7"/>
<gene>
    <name evidence="2" type="ORF">HMPREF3202_00512</name>
</gene>
<evidence type="ECO:0000313" key="2">
    <source>
        <dbReference type="EMBL" id="KXO17964.1"/>
    </source>
</evidence>
<evidence type="ECO:0000256" key="1">
    <source>
        <dbReference type="SAM" id="Phobius"/>
    </source>
</evidence>
<comment type="caution">
    <text evidence="2">The sequence shown here is derived from an EMBL/GenBank/DDBJ whole genome shotgun (WGS) entry which is preliminary data.</text>
</comment>
<name>A0A137SZU7_9BACT</name>
<reference evidence="2 3" key="1">
    <citation type="submission" date="2016-02" db="EMBL/GenBank/DDBJ databases">
        <authorList>
            <person name="Wen L."/>
            <person name="He K."/>
            <person name="Yang H."/>
        </authorList>
    </citation>
    <scope>NUCLEOTIDE SEQUENCE [LARGE SCALE GENOMIC DNA]</scope>
    <source>
        <strain evidence="2 3">GED7880</strain>
    </source>
</reference>
<accession>A0A137SZU7</accession>
<dbReference type="Proteomes" id="UP000070093">
    <property type="component" value="Unassembled WGS sequence"/>
</dbReference>
<feature type="transmembrane region" description="Helical" evidence="1">
    <location>
        <begin position="6"/>
        <end position="23"/>
    </location>
</feature>
<evidence type="ECO:0000313" key="3">
    <source>
        <dbReference type="Proteomes" id="UP000070093"/>
    </source>
</evidence>
<keyword evidence="1" id="KW-0472">Membrane</keyword>
<keyword evidence="1" id="KW-0812">Transmembrane</keyword>
<proteinExistence type="predicted"/>
<keyword evidence="1" id="KW-1133">Transmembrane helix</keyword>
<dbReference type="EMBL" id="LTAG01000022">
    <property type="protein sequence ID" value="KXO17964.1"/>
    <property type="molecule type" value="Genomic_DNA"/>
</dbReference>
<sequence>MLDIGAVMVIMIYFVFAKLRLFLLKKKLCTICFQGKESYSVCIL</sequence>
<organism evidence="2 3">
    <name type="scientific">Prevotella bivia</name>
    <dbReference type="NCBI Taxonomy" id="28125"/>
    <lineage>
        <taxon>Bacteria</taxon>
        <taxon>Pseudomonadati</taxon>
        <taxon>Bacteroidota</taxon>
        <taxon>Bacteroidia</taxon>
        <taxon>Bacteroidales</taxon>
        <taxon>Prevotellaceae</taxon>
        <taxon>Prevotella</taxon>
    </lineage>
</organism>